<keyword evidence="1" id="KW-1133">Transmembrane helix</keyword>
<keyword evidence="1" id="KW-0472">Membrane</keyword>
<keyword evidence="1" id="KW-0812">Transmembrane</keyword>
<dbReference type="KEGG" id="cdet:87947808"/>
<evidence type="ECO:0000313" key="2">
    <source>
        <dbReference type="EMBL" id="WQF86294.1"/>
    </source>
</evidence>
<dbReference type="GeneID" id="87947808"/>
<accession>A0AAX4IST0</accession>
<keyword evidence="3" id="KW-1185">Reference proteome</keyword>
<dbReference type="RefSeq" id="XP_062783515.1">
    <property type="nucleotide sequence ID" value="XM_062927464.1"/>
</dbReference>
<dbReference type="Proteomes" id="UP001322277">
    <property type="component" value="Chromosome 7"/>
</dbReference>
<feature type="transmembrane region" description="Helical" evidence="1">
    <location>
        <begin position="24"/>
        <end position="45"/>
    </location>
</feature>
<name>A0AAX4IST0_9PEZI</name>
<gene>
    <name evidence="2" type="ORF">CDEST_11308</name>
</gene>
<sequence>MSLKTPLRTLEELPKHVNGYRKDMIRWMPLNIILMGFHTWGFVVYRSAYGDGTDETWTRYLTQLKQNCHDCLVQSRRAKILERYLDWVVIENRDALNGPTKVEVRKHFNGWV</sequence>
<evidence type="ECO:0000313" key="3">
    <source>
        <dbReference type="Proteomes" id="UP001322277"/>
    </source>
</evidence>
<dbReference type="AlphaFoldDB" id="A0AAX4IST0"/>
<proteinExistence type="predicted"/>
<evidence type="ECO:0000256" key="1">
    <source>
        <dbReference type="SAM" id="Phobius"/>
    </source>
</evidence>
<dbReference type="EMBL" id="CP137311">
    <property type="protein sequence ID" value="WQF86294.1"/>
    <property type="molecule type" value="Genomic_DNA"/>
</dbReference>
<evidence type="ECO:0008006" key="4">
    <source>
        <dbReference type="Google" id="ProtNLM"/>
    </source>
</evidence>
<reference evidence="3" key="1">
    <citation type="journal article" date="2023" name="bioRxiv">
        <title>Complete genome of the Medicago anthracnose fungus, Colletotrichum destructivum, reveals a mini-chromosome-like region within a core chromosome.</title>
        <authorList>
            <person name="Lapalu N."/>
            <person name="Simon A."/>
            <person name="Lu A."/>
            <person name="Plaumann P.-L."/>
            <person name="Amselem J."/>
            <person name="Pigne S."/>
            <person name="Auger A."/>
            <person name="Koch C."/>
            <person name="Dallery J.-F."/>
            <person name="O'Connell R.J."/>
        </authorList>
    </citation>
    <scope>NUCLEOTIDE SEQUENCE [LARGE SCALE GENOMIC DNA]</scope>
    <source>
        <strain evidence="3">CBS 520.97</strain>
    </source>
</reference>
<organism evidence="2 3">
    <name type="scientific">Colletotrichum destructivum</name>
    <dbReference type="NCBI Taxonomy" id="34406"/>
    <lineage>
        <taxon>Eukaryota</taxon>
        <taxon>Fungi</taxon>
        <taxon>Dikarya</taxon>
        <taxon>Ascomycota</taxon>
        <taxon>Pezizomycotina</taxon>
        <taxon>Sordariomycetes</taxon>
        <taxon>Hypocreomycetidae</taxon>
        <taxon>Glomerellales</taxon>
        <taxon>Glomerellaceae</taxon>
        <taxon>Colletotrichum</taxon>
        <taxon>Colletotrichum destructivum species complex</taxon>
    </lineage>
</organism>
<protein>
    <recommendedName>
        <fullName evidence="4">Transmembrane protein</fullName>
    </recommendedName>
</protein>